<feature type="binding site" evidence="6">
    <location>
        <position position="432"/>
    </location>
    <ligand>
        <name>Na(+)</name>
        <dbReference type="ChEBI" id="CHEBI:29101"/>
        <label>1</label>
    </ligand>
</feature>
<dbReference type="GO" id="GO:0046872">
    <property type="term" value="F:metal ion binding"/>
    <property type="evidence" value="ECO:0007669"/>
    <property type="project" value="UniProtKB-KW"/>
</dbReference>
<feature type="compositionally biased region" description="Basic and acidic residues" evidence="9">
    <location>
        <begin position="21"/>
        <end position="44"/>
    </location>
</feature>
<evidence type="ECO:0000256" key="4">
    <source>
        <dbReference type="ARBA" id="ARBA00022989"/>
    </source>
</evidence>
<dbReference type="Pfam" id="PF00209">
    <property type="entry name" value="SNF"/>
    <property type="match status" value="1"/>
</dbReference>
<keyword evidence="2 8" id="KW-0813">Transport</keyword>
<feature type="transmembrane region" description="Helical" evidence="10">
    <location>
        <begin position="420"/>
        <end position="448"/>
    </location>
</feature>
<keyword evidence="6" id="KW-0915">Sodium</keyword>
<gene>
    <name evidence="11" type="ORF">DGYR_LOCUS11093</name>
</gene>
<feature type="transmembrane region" description="Helical" evidence="10">
    <location>
        <begin position="104"/>
        <end position="121"/>
    </location>
</feature>
<evidence type="ECO:0000313" key="12">
    <source>
        <dbReference type="Proteomes" id="UP000549394"/>
    </source>
</evidence>
<evidence type="ECO:0000256" key="6">
    <source>
        <dbReference type="PIRSR" id="PIRSR600175-1"/>
    </source>
</evidence>
<organism evidence="11 12">
    <name type="scientific">Dimorphilus gyrociliatus</name>
    <dbReference type="NCBI Taxonomy" id="2664684"/>
    <lineage>
        <taxon>Eukaryota</taxon>
        <taxon>Metazoa</taxon>
        <taxon>Spiralia</taxon>
        <taxon>Lophotrochozoa</taxon>
        <taxon>Annelida</taxon>
        <taxon>Polychaeta</taxon>
        <taxon>Polychaeta incertae sedis</taxon>
        <taxon>Dinophilidae</taxon>
        <taxon>Dimorphilus</taxon>
    </lineage>
</organism>
<feature type="transmembrane region" description="Helical" evidence="10">
    <location>
        <begin position="79"/>
        <end position="98"/>
    </location>
</feature>
<accession>A0A7I8W686</accession>
<evidence type="ECO:0000256" key="3">
    <source>
        <dbReference type="ARBA" id="ARBA00022692"/>
    </source>
</evidence>
<dbReference type="Proteomes" id="UP000549394">
    <property type="component" value="Unassembled WGS sequence"/>
</dbReference>
<evidence type="ECO:0000256" key="8">
    <source>
        <dbReference type="RuleBase" id="RU003732"/>
    </source>
</evidence>
<dbReference type="GO" id="GO:0015293">
    <property type="term" value="F:symporter activity"/>
    <property type="evidence" value="ECO:0007669"/>
    <property type="project" value="UniProtKB-KW"/>
</dbReference>
<dbReference type="GO" id="GO:0005886">
    <property type="term" value="C:plasma membrane"/>
    <property type="evidence" value="ECO:0007669"/>
    <property type="project" value="TreeGrafter"/>
</dbReference>
<reference evidence="11 12" key="1">
    <citation type="submission" date="2020-08" db="EMBL/GenBank/DDBJ databases">
        <authorList>
            <person name="Hejnol A."/>
        </authorList>
    </citation>
    <scope>NUCLEOTIDE SEQUENCE [LARGE SCALE GENOMIC DNA]</scope>
</reference>
<sequence>MSSNKGTGGGIVGYLKRKVSRVSDKESDKNKLEESSEKDPNEREEWGHPAEFILSCLGYAVGLGNIWRFPYLCYENGGGAFLIPYFIMLTFVGIPVFFIELSVAQYSGVGAIGVWAASPLFQGVGLGMLIISFIGLTYYNVVITWSLHYLFASFNSKLPWDGCQNDFNTNNCYSKNEAKDCENDKGLWINRTCYNKTVINSYDYTCWRNSTNTTGTYTFNTTCNSLQETYEDNLKFITYPSKEYWRNKVLRISDTMSETGNVQWDLCLVLLLSWIIVYLCVIRGIKSSGKVVYFTATFPYVVLLILFFRAVTLDGAGDGIKYYLSPQWEKLATPKVWADAAGQIFFSLSVGMGGLMTYASYNKFNNNVYSFFAGFVVFPSLGFIARELNTTVEKVADDSGSGLAFVVYPEILTRLPIPQFWGILFFAMLLTLGLDSQFAGLEAVMTAIVDVLPRLRKFKYIVAGILSIVVFFISLPMTTNAGFYWEELVSYYGAGWSLILIGLCEVMIFGWIYGAKRLIGDIEEMLGTRMRNPYWWICWYAITPLLLLAILIVNCIQFEPLEVGDYKLPDWAQGLGWCMAIVSVLVIPIVAVSTLFFTYYFKDPKFQDLTFIGRVIKLTKPSEDWKTSIERYKRSKSVTTIDEYKLEEKQENRREISVDKSKDGGIGNPAFIGSQI</sequence>
<feature type="binding site" evidence="6">
    <location>
        <position position="58"/>
    </location>
    <ligand>
        <name>Na(+)</name>
        <dbReference type="ChEBI" id="CHEBI:29101"/>
        <label>1</label>
    </ligand>
</feature>
<proteinExistence type="inferred from homology"/>
<comment type="subcellular location">
    <subcellularLocation>
        <location evidence="1">Membrane</location>
        <topology evidence="1">Multi-pass membrane protein</topology>
    </subcellularLocation>
</comment>
<evidence type="ECO:0000256" key="10">
    <source>
        <dbReference type="SAM" id="Phobius"/>
    </source>
</evidence>
<feature type="binding site" evidence="6">
    <location>
        <position position="435"/>
    </location>
    <ligand>
        <name>Na(+)</name>
        <dbReference type="ChEBI" id="CHEBI:29101"/>
        <label>1</label>
    </ligand>
</feature>
<feature type="transmembrane region" description="Helical" evidence="10">
    <location>
        <begin position="491"/>
        <end position="513"/>
    </location>
</feature>
<dbReference type="EMBL" id="CAJFCJ010000019">
    <property type="protein sequence ID" value="CAD5123410.1"/>
    <property type="molecule type" value="Genomic_DNA"/>
</dbReference>
<dbReference type="PROSITE" id="PS50267">
    <property type="entry name" value="NA_NEUROTRAN_SYMP_3"/>
    <property type="match status" value="1"/>
</dbReference>
<feature type="transmembrane region" description="Helical" evidence="10">
    <location>
        <begin position="368"/>
        <end position="385"/>
    </location>
</feature>
<evidence type="ECO:0000313" key="11">
    <source>
        <dbReference type="EMBL" id="CAD5123410.1"/>
    </source>
</evidence>
<dbReference type="PANTHER" id="PTHR11616">
    <property type="entry name" value="SODIUM/CHLORIDE DEPENDENT TRANSPORTER"/>
    <property type="match status" value="1"/>
</dbReference>
<feature type="transmembrane region" description="Helical" evidence="10">
    <location>
        <begin position="340"/>
        <end position="361"/>
    </location>
</feature>
<feature type="binding site" evidence="6">
    <location>
        <position position="61"/>
    </location>
    <ligand>
        <name>Na(+)</name>
        <dbReference type="ChEBI" id="CHEBI:29101"/>
        <label>1</label>
    </ligand>
</feature>
<evidence type="ECO:0000256" key="9">
    <source>
        <dbReference type="SAM" id="MobiDB-lite"/>
    </source>
</evidence>
<dbReference type="InterPro" id="IPR037272">
    <property type="entry name" value="SNS_sf"/>
</dbReference>
<dbReference type="PANTHER" id="PTHR11616:SF240">
    <property type="entry name" value="BLOATED TUBULES, ISOFORM B-RELATED"/>
    <property type="match status" value="1"/>
</dbReference>
<dbReference type="GO" id="GO:0035725">
    <property type="term" value="P:sodium ion transmembrane transport"/>
    <property type="evidence" value="ECO:0007669"/>
    <property type="project" value="TreeGrafter"/>
</dbReference>
<comment type="caution">
    <text evidence="11">The sequence shown here is derived from an EMBL/GenBank/DDBJ whole genome shotgun (WGS) entry which is preliminary data.</text>
</comment>
<feature type="transmembrane region" description="Helical" evidence="10">
    <location>
        <begin position="262"/>
        <end position="282"/>
    </location>
</feature>
<keyword evidence="6" id="KW-0479">Metal-binding</keyword>
<dbReference type="AlphaFoldDB" id="A0A7I8W686"/>
<dbReference type="PRINTS" id="PR00176">
    <property type="entry name" value="NANEUSMPORT"/>
</dbReference>
<feature type="binding site" evidence="6">
    <location>
        <position position="60"/>
    </location>
    <ligand>
        <name>Na(+)</name>
        <dbReference type="ChEBI" id="CHEBI:29101"/>
        <label>1</label>
    </ligand>
</feature>
<evidence type="ECO:0000256" key="1">
    <source>
        <dbReference type="ARBA" id="ARBA00004141"/>
    </source>
</evidence>
<feature type="binding site" evidence="6">
    <location>
        <position position="65"/>
    </location>
    <ligand>
        <name>Na(+)</name>
        <dbReference type="ChEBI" id="CHEBI:29101"/>
        <label>1</label>
    </ligand>
</feature>
<evidence type="ECO:0000256" key="7">
    <source>
        <dbReference type="PIRSR" id="PIRSR600175-2"/>
    </source>
</evidence>
<dbReference type="InterPro" id="IPR000175">
    <property type="entry name" value="Na/ntran_symport"/>
</dbReference>
<feature type="transmembrane region" description="Helical" evidence="10">
    <location>
        <begin position="574"/>
        <end position="601"/>
    </location>
</feature>
<dbReference type="GO" id="GO:0006865">
    <property type="term" value="P:amino acid transport"/>
    <property type="evidence" value="ECO:0007669"/>
    <property type="project" value="TreeGrafter"/>
</dbReference>
<keyword evidence="3 8" id="KW-0812">Transmembrane</keyword>
<keyword evidence="7" id="KW-1015">Disulfide bond</keyword>
<name>A0A7I8W686_9ANNE</name>
<dbReference type="OrthoDB" id="6581954at2759"/>
<feature type="transmembrane region" description="Helical" evidence="10">
    <location>
        <begin position="460"/>
        <end position="485"/>
    </location>
</feature>
<feature type="binding site" evidence="6">
    <location>
        <position position="436"/>
    </location>
    <ligand>
        <name>Na(+)</name>
        <dbReference type="ChEBI" id="CHEBI:29101"/>
        <label>1</label>
    </ligand>
</feature>
<feature type="transmembrane region" description="Helical" evidence="10">
    <location>
        <begin position="128"/>
        <end position="151"/>
    </location>
</feature>
<feature type="region of interest" description="Disordered" evidence="9">
    <location>
        <begin position="20"/>
        <end position="44"/>
    </location>
</feature>
<evidence type="ECO:0000256" key="5">
    <source>
        <dbReference type="ARBA" id="ARBA00023136"/>
    </source>
</evidence>
<evidence type="ECO:0000256" key="2">
    <source>
        <dbReference type="ARBA" id="ARBA00022448"/>
    </source>
</evidence>
<protein>
    <recommendedName>
        <fullName evidence="8">Transporter</fullName>
    </recommendedName>
</protein>
<keyword evidence="4 10" id="KW-1133">Transmembrane helix</keyword>
<dbReference type="SUPFAM" id="SSF161070">
    <property type="entry name" value="SNF-like"/>
    <property type="match status" value="1"/>
</dbReference>
<feature type="binding site" evidence="6">
    <location>
        <position position="347"/>
    </location>
    <ligand>
        <name>Na(+)</name>
        <dbReference type="ChEBI" id="CHEBI:29101"/>
        <label>1</label>
    </ligand>
</feature>
<comment type="similarity">
    <text evidence="8">Belongs to the sodium:neurotransmitter symporter (SNF) (TC 2.A.22) family.</text>
</comment>
<feature type="disulfide bond" evidence="7">
    <location>
        <begin position="163"/>
        <end position="172"/>
    </location>
</feature>
<feature type="transmembrane region" description="Helical" evidence="10">
    <location>
        <begin position="291"/>
        <end position="311"/>
    </location>
</feature>
<keyword evidence="5 10" id="KW-0472">Membrane</keyword>
<feature type="transmembrane region" description="Helical" evidence="10">
    <location>
        <begin position="534"/>
        <end position="554"/>
    </location>
</feature>
<keyword evidence="12" id="KW-1185">Reference proteome</keyword>
<keyword evidence="8" id="KW-0769">Symport</keyword>
<dbReference type="PROSITE" id="PS00610">
    <property type="entry name" value="NA_NEUROTRAN_SYMP_1"/>
    <property type="match status" value="1"/>
</dbReference>